<dbReference type="InterPro" id="IPR037923">
    <property type="entry name" value="HTH-like"/>
</dbReference>
<reference evidence="5 6" key="1">
    <citation type="submission" date="2016-10" db="EMBL/GenBank/DDBJ databases">
        <authorList>
            <person name="de Groot N.N."/>
        </authorList>
    </citation>
    <scope>NUCLEOTIDE SEQUENCE [LARGE SCALE GENOMIC DNA]</scope>
    <source>
        <strain evidence="5 6">DSM 26130</strain>
    </source>
</reference>
<evidence type="ECO:0000256" key="2">
    <source>
        <dbReference type="ARBA" id="ARBA00023125"/>
    </source>
</evidence>
<keyword evidence="3" id="KW-0804">Transcription</keyword>
<name>A0A1I2DU61_9BACT</name>
<feature type="domain" description="HTH araC/xylS-type" evidence="4">
    <location>
        <begin position="180"/>
        <end position="282"/>
    </location>
</feature>
<dbReference type="Proteomes" id="UP000198598">
    <property type="component" value="Unassembled WGS sequence"/>
</dbReference>
<accession>A0A1I2DU61</accession>
<dbReference type="InterPro" id="IPR020449">
    <property type="entry name" value="Tscrpt_reg_AraC-type_HTH"/>
</dbReference>
<protein>
    <submittedName>
        <fullName evidence="5">AraC-type DNA-binding protein</fullName>
    </submittedName>
</protein>
<dbReference type="PANTHER" id="PTHR43280">
    <property type="entry name" value="ARAC-FAMILY TRANSCRIPTIONAL REGULATOR"/>
    <property type="match status" value="1"/>
</dbReference>
<dbReference type="SUPFAM" id="SSF46689">
    <property type="entry name" value="Homeodomain-like"/>
    <property type="match status" value="1"/>
</dbReference>
<dbReference type="InterPro" id="IPR009057">
    <property type="entry name" value="Homeodomain-like_sf"/>
</dbReference>
<dbReference type="PRINTS" id="PR00032">
    <property type="entry name" value="HTHARAC"/>
</dbReference>
<dbReference type="SMART" id="SM00342">
    <property type="entry name" value="HTH_ARAC"/>
    <property type="match status" value="1"/>
</dbReference>
<gene>
    <name evidence="5" type="ORF">SAMN05216167_12076</name>
</gene>
<dbReference type="OrthoDB" id="9793451at2"/>
<proteinExistence type="predicted"/>
<keyword evidence="6" id="KW-1185">Reference proteome</keyword>
<evidence type="ECO:0000313" key="6">
    <source>
        <dbReference type="Proteomes" id="UP000198598"/>
    </source>
</evidence>
<evidence type="ECO:0000256" key="3">
    <source>
        <dbReference type="ARBA" id="ARBA00023163"/>
    </source>
</evidence>
<keyword evidence="1" id="KW-0805">Transcription regulation</keyword>
<dbReference type="GO" id="GO:0003700">
    <property type="term" value="F:DNA-binding transcription factor activity"/>
    <property type="evidence" value="ECO:0007669"/>
    <property type="project" value="InterPro"/>
</dbReference>
<dbReference type="PANTHER" id="PTHR43280:SF32">
    <property type="entry name" value="TRANSCRIPTIONAL REGULATORY PROTEIN"/>
    <property type="match status" value="1"/>
</dbReference>
<dbReference type="SUPFAM" id="SSF51215">
    <property type="entry name" value="Regulatory protein AraC"/>
    <property type="match status" value="1"/>
</dbReference>
<sequence>MAPKNNHIPVIKLPTGMGQGIIIARGVFNGAPDSKEVGRAHRDSGHSFFLQEKGLTQIEVDFQLYQVVAPALLYMHPNQVHRLVEFKEATISSWIITNENLLPDYLKLLEELTPVDPLPLQTDALTLLSQTASLCLQLAERKQEKLHYQLLKESCNLLVALVASQYLAQAKPTHNFTRFDGITKAFKSELEREFTTIKSPASYAERLNLSTPYLNECVKTATGQSVSYHIQQRIVLEAKRQLHHSDQSVKEIAAALGYEDYSYFVRLFRKVAGMSPLAFRSKNLD</sequence>
<evidence type="ECO:0000313" key="5">
    <source>
        <dbReference type="EMBL" id="SFE84234.1"/>
    </source>
</evidence>
<evidence type="ECO:0000259" key="4">
    <source>
        <dbReference type="PROSITE" id="PS01124"/>
    </source>
</evidence>
<dbReference type="AlphaFoldDB" id="A0A1I2DU61"/>
<dbReference type="PROSITE" id="PS01124">
    <property type="entry name" value="HTH_ARAC_FAMILY_2"/>
    <property type="match status" value="1"/>
</dbReference>
<evidence type="ECO:0000256" key="1">
    <source>
        <dbReference type="ARBA" id="ARBA00023015"/>
    </source>
</evidence>
<dbReference type="Gene3D" id="1.10.10.60">
    <property type="entry name" value="Homeodomain-like"/>
    <property type="match status" value="1"/>
</dbReference>
<dbReference type="STRING" id="662367.SAMN05216167_12076"/>
<dbReference type="InterPro" id="IPR018060">
    <property type="entry name" value="HTH_AraC"/>
</dbReference>
<dbReference type="Pfam" id="PF12833">
    <property type="entry name" value="HTH_18"/>
    <property type="match status" value="1"/>
</dbReference>
<dbReference type="RefSeq" id="WP_093832970.1">
    <property type="nucleotide sequence ID" value="NZ_FOLQ01000020.1"/>
</dbReference>
<keyword evidence="2 5" id="KW-0238">DNA-binding</keyword>
<organism evidence="5 6">
    <name type="scientific">Spirosoma endophyticum</name>
    <dbReference type="NCBI Taxonomy" id="662367"/>
    <lineage>
        <taxon>Bacteria</taxon>
        <taxon>Pseudomonadati</taxon>
        <taxon>Bacteroidota</taxon>
        <taxon>Cytophagia</taxon>
        <taxon>Cytophagales</taxon>
        <taxon>Cytophagaceae</taxon>
        <taxon>Spirosoma</taxon>
    </lineage>
</organism>
<dbReference type="EMBL" id="FOLQ01000020">
    <property type="protein sequence ID" value="SFE84234.1"/>
    <property type="molecule type" value="Genomic_DNA"/>
</dbReference>
<dbReference type="GO" id="GO:0043565">
    <property type="term" value="F:sequence-specific DNA binding"/>
    <property type="evidence" value="ECO:0007669"/>
    <property type="project" value="InterPro"/>
</dbReference>